<dbReference type="Pfam" id="PF00497">
    <property type="entry name" value="SBP_bac_3"/>
    <property type="match status" value="1"/>
</dbReference>
<comment type="similarity">
    <text evidence="1">Belongs to the bacterial solute-binding protein 3 family.</text>
</comment>
<organism evidence="4 5">
    <name type="scientific">Spartinivicinus poritis</name>
    <dbReference type="NCBI Taxonomy" id="2994640"/>
    <lineage>
        <taxon>Bacteria</taxon>
        <taxon>Pseudomonadati</taxon>
        <taxon>Pseudomonadota</taxon>
        <taxon>Gammaproteobacteria</taxon>
        <taxon>Oceanospirillales</taxon>
        <taxon>Zooshikellaceae</taxon>
        <taxon>Spartinivicinus</taxon>
    </lineage>
</organism>
<name>A0ABT5UIT9_9GAMM</name>
<dbReference type="SUPFAM" id="SSF53850">
    <property type="entry name" value="Periplasmic binding protein-like II"/>
    <property type="match status" value="1"/>
</dbReference>
<evidence type="ECO:0000313" key="4">
    <source>
        <dbReference type="EMBL" id="MDE1465901.1"/>
    </source>
</evidence>
<dbReference type="Proteomes" id="UP001528823">
    <property type="component" value="Unassembled WGS sequence"/>
</dbReference>
<evidence type="ECO:0000256" key="2">
    <source>
        <dbReference type="ARBA" id="ARBA00022729"/>
    </source>
</evidence>
<evidence type="ECO:0000259" key="3">
    <source>
        <dbReference type="Pfam" id="PF00497"/>
    </source>
</evidence>
<accession>A0ABT5UIT9</accession>
<dbReference type="PANTHER" id="PTHR35936">
    <property type="entry name" value="MEMBRANE-BOUND LYTIC MUREIN TRANSGLYCOSYLASE F"/>
    <property type="match status" value="1"/>
</dbReference>
<sequence>MKFALIIFTFITHASSANEALRGSLPSFPPFYDEQDLNGGAVVKLYKKIEKQLGLKLEVIPLPYARILMSLKTGDIDMAIIFKNSSIKEHVSYLAKVSESQVLVWTKMGISLENYSELKNLSIATIRKASFSEKYDNDQTIRKFYVDNYVQGLKMLDLGHIDGIVGSYSGIEYAAKRANVNLNTLGSPLLINSKEWWVHYSKKSKHQYAMKKIKKIAEGLYEKDLVYKLYVNSE</sequence>
<feature type="domain" description="Solute-binding protein family 3/N-terminal" evidence="3">
    <location>
        <begin position="24"/>
        <end position="107"/>
    </location>
</feature>
<dbReference type="EMBL" id="JAPMOU010000099">
    <property type="protein sequence ID" value="MDE1465901.1"/>
    <property type="molecule type" value="Genomic_DNA"/>
</dbReference>
<protein>
    <submittedName>
        <fullName evidence="4">Transporter substrate-binding domain-containing protein</fullName>
    </submittedName>
</protein>
<evidence type="ECO:0000256" key="1">
    <source>
        <dbReference type="ARBA" id="ARBA00010333"/>
    </source>
</evidence>
<reference evidence="4 5" key="1">
    <citation type="submission" date="2022-11" db="EMBL/GenBank/DDBJ databases">
        <title>Spartinivicinus poritis sp. nov., isolated from scleractinian coral Porites lutea.</title>
        <authorList>
            <person name="Zhang G."/>
            <person name="Cai L."/>
            <person name="Wei Q."/>
        </authorList>
    </citation>
    <scope>NUCLEOTIDE SEQUENCE [LARGE SCALE GENOMIC DNA]</scope>
    <source>
        <strain evidence="4 5">A2-2</strain>
    </source>
</reference>
<dbReference type="PANTHER" id="PTHR35936:SF19">
    <property type="entry name" value="AMINO-ACID-BINDING PROTEIN YXEM-RELATED"/>
    <property type="match status" value="1"/>
</dbReference>
<keyword evidence="5" id="KW-1185">Reference proteome</keyword>
<keyword evidence="2" id="KW-0732">Signal</keyword>
<proteinExistence type="inferred from homology"/>
<dbReference type="RefSeq" id="WP_274692202.1">
    <property type="nucleotide sequence ID" value="NZ_JAPMOU010000099.1"/>
</dbReference>
<dbReference type="InterPro" id="IPR001638">
    <property type="entry name" value="Solute-binding_3/MltF_N"/>
</dbReference>
<gene>
    <name evidence="4" type="ORF">ORQ98_28460</name>
</gene>
<dbReference type="Gene3D" id="3.40.190.10">
    <property type="entry name" value="Periplasmic binding protein-like II"/>
    <property type="match status" value="2"/>
</dbReference>
<evidence type="ECO:0000313" key="5">
    <source>
        <dbReference type="Proteomes" id="UP001528823"/>
    </source>
</evidence>
<comment type="caution">
    <text evidence="4">The sequence shown here is derived from an EMBL/GenBank/DDBJ whole genome shotgun (WGS) entry which is preliminary data.</text>
</comment>